<dbReference type="PANTHER" id="PTHR31923:SF4">
    <property type="entry name" value="BSD DOMAIN-CONTAINING PROTEIN"/>
    <property type="match status" value="1"/>
</dbReference>
<feature type="region of interest" description="Disordered" evidence="1">
    <location>
        <begin position="527"/>
        <end position="584"/>
    </location>
</feature>
<evidence type="ECO:0000313" key="3">
    <source>
        <dbReference type="EMBL" id="KZV29897.1"/>
    </source>
</evidence>
<dbReference type="InterPro" id="IPR008889">
    <property type="entry name" value="VQ"/>
</dbReference>
<organism evidence="3 4">
    <name type="scientific">Dorcoceras hygrometricum</name>
    <dbReference type="NCBI Taxonomy" id="472368"/>
    <lineage>
        <taxon>Eukaryota</taxon>
        <taxon>Viridiplantae</taxon>
        <taxon>Streptophyta</taxon>
        <taxon>Embryophyta</taxon>
        <taxon>Tracheophyta</taxon>
        <taxon>Spermatophyta</taxon>
        <taxon>Magnoliopsida</taxon>
        <taxon>eudicotyledons</taxon>
        <taxon>Gunneridae</taxon>
        <taxon>Pentapetalae</taxon>
        <taxon>asterids</taxon>
        <taxon>lamiids</taxon>
        <taxon>Lamiales</taxon>
        <taxon>Gesneriaceae</taxon>
        <taxon>Didymocarpoideae</taxon>
        <taxon>Trichosporeae</taxon>
        <taxon>Loxocarpinae</taxon>
        <taxon>Dorcoceras</taxon>
    </lineage>
</organism>
<sequence>MLMDSYSSSSSANCSNSSYSEIHLPQNGSHHREVKSAKRQQTIHSVGKKDKIITKEPIAPWPRIPAKVYNVAPVDFRDVVQKLTGAPEFQPTRVQYSVCSPQLPTSNFAGDPISSPTMSWWTRSIASSLKLDDDEDDVSTSKSNQPESPHVHNDDTSSPNSTPRGVKDDLSDLTRTLTRQFWGVASFLAPPPEQIRHDMETDESDPDLISGIRSDFAEIGGKFKSGISKLSNNINVSEITKLASDFLQLGSDDEGEEGSKGGVDSRKGAVGVNEEVVAFVRDIAMHPETWLDFPLSENAEDDHDFDMSDTQQEHALAVERFAPRLTALRIELCPGYMSESRFWKIYFVLLHPRLDSHEAELLSTPQVIPHQVLLRSLITVDIQIVNARASLTKELKLGASTKPADVSGGKYFDLETHTGSQNEESLSAPSLAFCGDDSTKVSDIEIHSSNVLADSETAKHPIESNEIHIVDKSVKKETDTSQAAEQAIKSDFSNVLEEIDEDDADDWLKEESSEIVPASRVTIPIENEEDVSFSDLEEDDDGDVSSTLKKSNHSFKKDSPEWVQLRKSPSNSYKDMDVKHSGKKNVNAYVTKESNDWLDVDDIDVA</sequence>
<evidence type="ECO:0000256" key="1">
    <source>
        <dbReference type="SAM" id="MobiDB-lite"/>
    </source>
</evidence>
<reference evidence="3 4" key="1">
    <citation type="journal article" date="2015" name="Proc. Natl. Acad. Sci. U.S.A.">
        <title>The resurrection genome of Boea hygrometrica: A blueprint for survival of dehydration.</title>
        <authorList>
            <person name="Xiao L."/>
            <person name="Yang G."/>
            <person name="Zhang L."/>
            <person name="Yang X."/>
            <person name="Zhao S."/>
            <person name="Ji Z."/>
            <person name="Zhou Q."/>
            <person name="Hu M."/>
            <person name="Wang Y."/>
            <person name="Chen M."/>
            <person name="Xu Y."/>
            <person name="Jin H."/>
            <person name="Xiao X."/>
            <person name="Hu G."/>
            <person name="Bao F."/>
            <person name="Hu Y."/>
            <person name="Wan P."/>
            <person name="Li L."/>
            <person name="Deng X."/>
            <person name="Kuang T."/>
            <person name="Xiang C."/>
            <person name="Zhu J.K."/>
            <person name="Oliver M.J."/>
            <person name="He Y."/>
        </authorList>
    </citation>
    <scope>NUCLEOTIDE SEQUENCE [LARGE SCALE GENOMIC DNA]</scope>
    <source>
        <strain evidence="4">cv. XS01</strain>
    </source>
</reference>
<evidence type="ECO:0000313" key="4">
    <source>
        <dbReference type="Proteomes" id="UP000250235"/>
    </source>
</evidence>
<feature type="domain" description="BSD" evidence="2">
    <location>
        <begin position="299"/>
        <end position="354"/>
    </location>
</feature>
<dbReference type="InterPro" id="IPR035925">
    <property type="entry name" value="BSD_dom_sf"/>
</dbReference>
<dbReference type="Proteomes" id="UP000250235">
    <property type="component" value="Unassembled WGS sequence"/>
</dbReference>
<feature type="compositionally biased region" description="Acidic residues" evidence="1">
    <location>
        <begin position="527"/>
        <end position="543"/>
    </location>
</feature>
<gene>
    <name evidence="3" type="ORF">F511_17321</name>
</gene>
<dbReference type="PROSITE" id="PS50858">
    <property type="entry name" value="BSD"/>
    <property type="match status" value="1"/>
</dbReference>
<feature type="region of interest" description="Disordered" evidence="1">
    <location>
        <begin position="1"/>
        <end position="46"/>
    </location>
</feature>
<dbReference type="EMBL" id="KV008815">
    <property type="protein sequence ID" value="KZV29897.1"/>
    <property type="molecule type" value="Genomic_DNA"/>
</dbReference>
<dbReference type="PANTHER" id="PTHR31923">
    <property type="entry name" value="BSD DOMAIN-CONTAINING PROTEIN"/>
    <property type="match status" value="1"/>
</dbReference>
<dbReference type="Gene3D" id="1.10.3970.10">
    <property type="entry name" value="BSD domain"/>
    <property type="match status" value="1"/>
</dbReference>
<name>A0A2Z7BD75_9LAMI</name>
<keyword evidence="4" id="KW-1185">Reference proteome</keyword>
<protein>
    <recommendedName>
        <fullName evidence="2">BSD domain-containing protein</fullName>
    </recommendedName>
</protein>
<proteinExistence type="predicted"/>
<feature type="compositionally biased region" description="Low complexity" evidence="1">
    <location>
        <begin position="1"/>
        <end position="20"/>
    </location>
</feature>
<dbReference type="Pfam" id="PF05678">
    <property type="entry name" value="VQ"/>
    <property type="match status" value="1"/>
</dbReference>
<dbReference type="SUPFAM" id="SSF140383">
    <property type="entry name" value="BSD domain-like"/>
    <property type="match status" value="1"/>
</dbReference>
<dbReference type="SMART" id="SM00751">
    <property type="entry name" value="BSD"/>
    <property type="match status" value="1"/>
</dbReference>
<evidence type="ECO:0000259" key="2">
    <source>
        <dbReference type="PROSITE" id="PS50858"/>
    </source>
</evidence>
<dbReference type="AlphaFoldDB" id="A0A2Z7BD75"/>
<accession>A0A2Z7BD75</accession>
<dbReference type="OrthoDB" id="2021158at2759"/>
<dbReference type="InterPro" id="IPR005607">
    <property type="entry name" value="BSD_dom"/>
</dbReference>
<feature type="region of interest" description="Disordered" evidence="1">
    <location>
        <begin position="132"/>
        <end position="169"/>
    </location>
</feature>
<dbReference type="Pfam" id="PF03909">
    <property type="entry name" value="BSD"/>
    <property type="match status" value="1"/>
</dbReference>